<dbReference type="InterPro" id="IPR009430">
    <property type="entry name" value="GvpL/GvpF"/>
</dbReference>
<proteinExistence type="predicted"/>
<sequence length="155" mass="16655">MSFNVIVRPGAETGATARQQLEAWLASAGEQLSSRLEELAGSPELRGEISLDRSAFVEDSSEIKQLKEEMADRPAGVRRLAAAALSAGMNVIVAAPAEEASCRHPFPGPVAAVLPRGHERQRAGDDGTRGVEDRVTLVGRAPLRSLWVQHVLHRC</sequence>
<dbReference type="GO" id="GO:0031411">
    <property type="term" value="C:gas vesicle"/>
    <property type="evidence" value="ECO:0007669"/>
    <property type="project" value="InterPro"/>
</dbReference>
<keyword evidence="2" id="KW-1185">Reference proteome</keyword>
<evidence type="ECO:0000313" key="2">
    <source>
        <dbReference type="Proteomes" id="UP000196581"/>
    </source>
</evidence>
<gene>
    <name evidence="1" type="ORF">FM105_02770</name>
</gene>
<protein>
    <submittedName>
        <fullName evidence="1">Uncharacterized protein</fullName>
    </submittedName>
</protein>
<organism evidence="1 2">
    <name type="scientific">Brevibacterium yomogidense</name>
    <dbReference type="NCBI Taxonomy" id="946573"/>
    <lineage>
        <taxon>Bacteria</taxon>
        <taxon>Bacillati</taxon>
        <taxon>Actinomycetota</taxon>
        <taxon>Actinomycetes</taxon>
        <taxon>Micrococcales</taxon>
        <taxon>Brevibacteriaceae</taxon>
        <taxon>Brevibacterium</taxon>
    </lineage>
</organism>
<accession>A0A1X6X0B1</accession>
<dbReference type="Pfam" id="PF06386">
    <property type="entry name" value="GvpL_GvpF"/>
    <property type="match status" value="1"/>
</dbReference>
<dbReference type="EMBL" id="FWFF01000002">
    <property type="protein sequence ID" value="SLM91756.1"/>
    <property type="molecule type" value="Genomic_DNA"/>
</dbReference>
<name>A0A1X6X0B1_9MICO</name>
<reference evidence="2" key="1">
    <citation type="submission" date="2017-02" db="EMBL/GenBank/DDBJ databases">
        <authorList>
            <person name="Dridi B."/>
        </authorList>
    </citation>
    <scope>NUCLEOTIDE SEQUENCE [LARGE SCALE GENOMIC DNA]</scope>
    <source>
        <strain evidence="2">B Co 03.10</strain>
    </source>
</reference>
<dbReference type="GO" id="GO:0031412">
    <property type="term" value="P:gas vesicle organization"/>
    <property type="evidence" value="ECO:0007669"/>
    <property type="project" value="InterPro"/>
</dbReference>
<dbReference type="Proteomes" id="UP000196581">
    <property type="component" value="Unassembled WGS sequence"/>
</dbReference>
<dbReference type="RefSeq" id="WP_087004384.1">
    <property type="nucleotide sequence ID" value="NZ_FWFF01000002.1"/>
</dbReference>
<dbReference type="AlphaFoldDB" id="A0A1X6X0B1"/>
<evidence type="ECO:0000313" key="1">
    <source>
        <dbReference type="EMBL" id="SLM91756.1"/>
    </source>
</evidence>